<comment type="caution">
    <text evidence="1">The sequence shown here is derived from an EMBL/GenBank/DDBJ whole genome shotgun (WGS) entry which is preliminary data.</text>
</comment>
<keyword evidence="2" id="KW-1185">Reference proteome</keyword>
<accession>A0A8X7WD33</accession>
<reference evidence="1 2" key="1">
    <citation type="submission" date="2020-02" db="EMBL/GenBank/DDBJ databases">
        <authorList>
            <person name="Ma Q."/>
            <person name="Huang Y."/>
            <person name="Song X."/>
            <person name="Pei D."/>
        </authorList>
    </citation>
    <scope>NUCLEOTIDE SEQUENCE [LARGE SCALE GENOMIC DNA]</scope>
    <source>
        <strain evidence="1">Sxm20200214</strain>
        <tissue evidence="1">Leaf</tissue>
    </source>
</reference>
<dbReference type="EMBL" id="JAAMPC010000002">
    <property type="protein sequence ID" value="KAG2327122.1"/>
    <property type="molecule type" value="Genomic_DNA"/>
</dbReference>
<dbReference type="AlphaFoldDB" id="A0A8X7WD33"/>
<dbReference type="OrthoDB" id="408493at2759"/>
<evidence type="ECO:0000313" key="1">
    <source>
        <dbReference type="EMBL" id="KAG2327122.1"/>
    </source>
</evidence>
<protein>
    <submittedName>
        <fullName evidence="1">Uncharacterized protein</fullName>
    </submittedName>
</protein>
<organism evidence="1 2">
    <name type="scientific">Brassica carinata</name>
    <name type="common">Ethiopian mustard</name>
    <name type="synonym">Abyssinian cabbage</name>
    <dbReference type="NCBI Taxonomy" id="52824"/>
    <lineage>
        <taxon>Eukaryota</taxon>
        <taxon>Viridiplantae</taxon>
        <taxon>Streptophyta</taxon>
        <taxon>Embryophyta</taxon>
        <taxon>Tracheophyta</taxon>
        <taxon>Spermatophyta</taxon>
        <taxon>Magnoliopsida</taxon>
        <taxon>eudicotyledons</taxon>
        <taxon>Gunneridae</taxon>
        <taxon>Pentapetalae</taxon>
        <taxon>rosids</taxon>
        <taxon>malvids</taxon>
        <taxon>Brassicales</taxon>
        <taxon>Brassicaceae</taxon>
        <taxon>Brassiceae</taxon>
        <taxon>Brassica</taxon>
    </lineage>
</organism>
<gene>
    <name evidence="1" type="ORF">Bca52824_009850</name>
</gene>
<dbReference type="Proteomes" id="UP000886595">
    <property type="component" value="Unassembled WGS sequence"/>
</dbReference>
<proteinExistence type="predicted"/>
<sequence>MAAVLLSVGEGSNETSSNGIIPEQVLFSGIIPVLVKKHSIILNDSRNVYCWKPLHVRSEFSLCVVWVN</sequence>
<name>A0A8X7WD33_BRACI</name>
<evidence type="ECO:0000313" key="2">
    <source>
        <dbReference type="Proteomes" id="UP000886595"/>
    </source>
</evidence>